<proteinExistence type="predicted"/>
<feature type="domain" description="Reverse transcriptase Ty1/copia-type" evidence="2">
    <location>
        <begin position="152"/>
        <end position="278"/>
    </location>
</feature>
<organism evidence="3">
    <name type="scientific">Fagus sylvatica</name>
    <name type="common">Beechnut</name>
    <dbReference type="NCBI Taxonomy" id="28930"/>
    <lineage>
        <taxon>Eukaryota</taxon>
        <taxon>Viridiplantae</taxon>
        <taxon>Streptophyta</taxon>
        <taxon>Embryophyta</taxon>
        <taxon>Tracheophyta</taxon>
        <taxon>Spermatophyta</taxon>
        <taxon>Magnoliopsida</taxon>
        <taxon>eudicotyledons</taxon>
        <taxon>Gunneridae</taxon>
        <taxon>Pentapetalae</taxon>
        <taxon>rosids</taxon>
        <taxon>fabids</taxon>
        <taxon>Fagales</taxon>
        <taxon>Fagaceae</taxon>
        <taxon>Fagus</taxon>
    </lineage>
</organism>
<feature type="region of interest" description="Disordered" evidence="1">
    <location>
        <begin position="1"/>
        <end position="21"/>
    </location>
</feature>
<evidence type="ECO:0000259" key="2">
    <source>
        <dbReference type="Pfam" id="PF07727"/>
    </source>
</evidence>
<gene>
    <name evidence="3" type="ORF">FSB_LOCUS59121</name>
</gene>
<dbReference type="AlphaFoldDB" id="A0A2N9J458"/>
<protein>
    <recommendedName>
        <fullName evidence="2">Reverse transcriptase Ty1/copia-type domain-containing protein</fullName>
    </recommendedName>
</protein>
<evidence type="ECO:0000313" key="3">
    <source>
        <dbReference type="EMBL" id="SPD31239.1"/>
    </source>
</evidence>
<reference evidence="3" key="1">
    <citation type="submission" date="2018-02" db="EMBL/GenBank/DDBJ databases">
        <authorList>
            <person name="Cohen D.B."/>
            <person name="Kent A.D."/>
        </authorList>
    </citation>
    <scope>NUCLEOTIDE SEQUENCE</scope>
</reference>
<name>A0A2N9J458_FAGSY</name>
<dbReference type="InterPro" id="IPR013103">
    <property type="entry name" value="RVT_2"/>
</dbReference>
<evidence type="ECO:0000256" key="1">
    <source>
        <dbReference type="SAM" id="MobiDB-lite"/>
    </source>
</evidence>
<dbReference type="PANTHER" id="PTHR11439">
    <property type="entry name" value="GAG-POL-RELATED RETROTRANSPOSON"/>
    <property type="match status" value="1"/>
</dbReference>
<feature type="domain" description="Reverse transcriptase Ty1/copia-type" evidence="2">
    <location>
        <begin position="78"/>
        <end position="137"/>
    </location>
</feature>
<dbReference type="Pfam" id="PF07727">
    <property type="entry name" value="RVT_2"/>
    <property type="match status" value="2"/>
</dbReference>
<sequence>MMPHSSPESLAPTPSKDPAPATILHRSSRVISLPSYLRDFHCYNALATLHEPHSYREASFNNLWQAAMTEELDALSRNRTWDLVDLPPDKSVVCCKWVFKIKTRSDESIERYKARLVAKGFTQEYGIDYKETFAQLLAFHLFAPYWLLQPLAPQVWFAKFSSTVSRLGFFISSYDSTLFLHRTGKGTILLLLYVDDMIITGDDLSGIQELKDFLSQNFEMKDLGHLSYFLGLEIMATSTGFFHKSSDYGFYLTQAKYTSDLLSRAGLTDHKIVDTPIELNAHLTPSSGELLPDPTLYQQLVGSLVYLTVTRPEISFAVHQDLDVSTSSTTLIYCDNRSAIQIAHNDVFHEGTKYIEIDCHLVRYNLL</sequence>
<dbReference type="EMBL" id="OIVN01006351">
    <property type="protein sequence ID" value="SPD31239.1"/>
    <property type="molecule type" value="Genomic_DNA"/>
</dbReference>
<dbReference type="SUPFAM" id="SSF56672">
    <property type="entry name" value="DNA/RNA polymerases"/>
    <property type="match status" value="1"/>
</dbReference>
<dbReference type="PANTHER" id="PTHR11439:SF461">
    <property type="entry name" value="OS10G0432200 PROTEIN"/>
    <property type="match status" value="1"/>
</dbReference>
<accession>A0A2N9J458</accession>
<dbReference type="InterPro" id="IPR043502">
    <property type="entry name" value="DNA/RNA_pol_sf"/>
</dbReference>